<evidence type="ECO:0008006" key="3">
    <source>
        <dbReference type="Google" id="ProtNLM"/>
    </source>
</evidence>
<organism evidence="1 2">
    <name type="scientific">Nonomuraea antimicrobica</name>
    <dbReference type="NCBI Taxonomy" id="561173"/>
    <lineage>
        <taxon>Bacteria</taxon>
        <taxon>Bacillati</taxon>
        <taxon>Actinomycetota</taxon>
        <taxon>Actinomycetes</taxon>
        <taxon>Streptosporangiales</taxon>
        <taxon>Streptosporangiaceae</taxon>
        <taxon>Nonomuraea</taxon>
    </lineage>
</organism>
<name>A0ABP7BQY2_9ACTN</name>
<evidence type="ECO:0000313" key="2">
    <source>
        <dbReference type="Proteomes" id="UP001500902"/>
    </source>
</evidence>
<dbReference type="Proteomes" id="UP001500902">
    <property type="component" value="Unassembled WGS sequence"/>
</dbReference>
<sequence length="350" mass="38691">MTVYVVIINSRRPNLLALRHMSERVSDSVRPLIEIVARAEDESPKVAVHRVLSEVHRNRLLDQGIDFALDTRPLADRFGHSGAHEALRLLVADLGVGSFRPVIHTNEAPENLEEVRRATEKLHTGVCLRVPRPFAFNLCDSRVLLDQLEAVGETVERTDLVLDCGYFTSVSETCTGVAGPLRHLLDIAWQSVAVVGGSFPSTDDLVKPAAPKVSRVPRREADLRCRISRLWSDVSYGDYGVDHPGPPPADDKWPAPNLRYTVGRQWSLYYWPKGRSRGNKGFFELCKRLVGSSDWPGDGVGFSWGDEQIARAACEDGGPGGSTEWKAYSLSHHLAAVVGMLHEEATCRAP</sequence>
<gene>
    <name evidence="1" type="ORF">GCM10022224_034810</name>
</gene>
<dbReference type="RefSeq" id="WP_344878180.1">
    <property type="nucleotide sequence ID" value="NZ_BAAAZP010000067.1"/>
</dbReference>
<dbReference type="InterPro" id="IPR025683">
    <property type="entry name" value="Protein_beta"/>
</dbReference>
<accession>A0ABP7BQY2</accession>
<dbReference type="EMBL" id="BAAAZP010000067">
    <property type="protein sequence ID" value="GAA3667616.1"/>
    <property type="molecule type" value="Genomic_DNA"/>
</dbReference>
<comment type="caution">
    <text evidence="1">The sequence shown here is derived from an EMBL/GenBank/DDBJ whole genome shotgun (WGS) entry which is preliminary data.</text>
</comment>
<evidence type="ECO:0000313" key="1">
    <source>
        <dbReference type="EMBL" id="GAA3667616.1"/>
    </source>
</evidence>
<proteinExistence type="predicted"/>
<dbReference type="Pfam" id="PF14350">
    <property type="entry name" value="Beta_protein"/>
    <property type="match status" value="1"/>
</dbReference>
<keyword evidence="2" id="KW-1185">Reference proteome</keyword>
<reference evidence="2" key="1">
    <citation type="journal article" date="2019" name="Int. J. Syst. Evol. Microbiol.">
        <title>The Global Catalogue of Microorganisms (GCM) 10K type strain sequencing project: providing services to taxonomists for standard genome sequencing and annotation.</title>
        <authorList>
            <consortium name="The Broad Institute Genomics Platform"/>
            <consortium name="The Broad Institute Genome Sequencing Center for Infectious Disease"/>
            <person name="Wu L."/>
            <person name="Ma J."/>
        </authorList>
    </citation>
    <scope>NUCLEOTIDE SEQUENCE [LARGE SCALE GENOMIC DNA]</scope>
    <source>
        <strain evidence="2">JCM 16904</strain>
    </source>
</reference>
<protein>
    <recommendedName>
        <fullName evidence="3">Beta protein</fullName>
    </recommendedName>
</protein>